<comment type="caution">
    <text evidence="1">The sequence shown here is derived from an EMBL/GenBank/DDBJ whole genome shotgun (WGS) entry which is preliminary data.</text>
</comment>
<reference evidence="1" key="1">
    <citation type="submission" date="2019-08" db="EMBL/GenBank/DDBJ databases">
        <authorList>
            <person name="Kucharzyk K."/>
            <person name="Murdoch R.W."/>
            <person name="Higgins S."/>
            <person name="Loffler F."/>
        </authorList>
    </citation>
    <scope>NUCLEOTIDE SEQUENCE</scope>
</reference>
<dbReference type="AlphaFoldDB" id="A0A645HV62"/>
<proteinExistence type="predicted"/>
<sequence>MKTYLEGFWSYKTEYGSVVSIEFTSDDKAKWSLGVGVPIDYNVTYKPKQGEVKRGATELVLKDNRLIEGKNEYTRGKLASYELTSPTSKDSAYESAYTALSIYGFVTHNTVFTQYQGTIKNNGSKTYSFVEVKASFQSLAGDVLDTDWTYAVGSEGLAPGETKTFTMSVPLNKRIDKASVSILDYN</sequence>
<accession>A0A645HV62</accession>
<dbReference type="NCBIfam" id="NF038353">
    <property type="entry name" value="FxLYD_dom"/>
    <property type="match status" value="1"/>
</dbReference>
<organism evidence="1">
    <name type="scientific">bioreactor metagenome</name>
    <dbReference type="NCBI Taxonomy" id="1076179"/>
    <lineage>
        <taxon>unclassified sequences</taxon>
        <taxon>metagenomes</taxon>
        <taxon>ecological metagenomes</taxon>
    </lineage>
</organism>
<gene>
    <name evidence="1" type="ORF">SDC9_190503</name>
</gene>
<dbReference type="EMBL" id="VSSQ01101018">
    <property type="protein sequence ID" value="MPN42945.1"/>
    <property type="molecule type" value="Genomic_DNA"/>
</dbReference>
<evidence type="ECO:0000313" key="1">
    <source>
        <dbReference type="EMBL" id="MPN42945.1"/>
    </source>
</evidence>
<dbReference type="InterPro" id="IPR047676">
    <property type="entry name" value="FxLYD_dom"/>
</dbReference>
<name>A0A645HV62_9ZZZZ</name>
<protein>
    <submittedName>
        <fullName evidence="1">Uncharacterized protein</fullName>
    </submittedName>
</protein>